<protein>
    <submittedName>
        <fullName evidence="1">Uncharacterized protein</fullName>
    </submittedName>
</protein>
<keyword evidence="2" id="KW-1185">Reference proteome</keyword>
<dbReference type="AlphaFoldDB" id="A0AAV5JKQ2"/>
<name>A0AAV5JKQ2_9ROSI</name>
<reference evidence="1 2" key="1">
    <citation type="journal article" date="2021" name="Commun. Biol.">
        <title>The genome of Shorea leprosula (Dipterocarpaceae) highlights the ecological relevance of drought in aseasonal tropical rainforests.</title>
        <authorList>
            <person name="Ng K.K.S."/>
            <person name="Kobayashi M.J."/>
            <person name="Fawcett J.A."/>
            <person name="Hatakeyama M."/>
            <person name="Paape T."/>
            <person name="Ng C.H."/>
            <person name="Ang C.C."/>
            <person name="Tnah L.H."/>
            <person name="Lee C.T."/>
            <person name="Nishiyama T."/>
            <person name="Sese J."/>
            <person name="O'Brien M.J."/>
            <person name="Copetti D."/>
            <person name="Mohd Noor M.I."/>
            <person name="Ong R.C."/>
            <person name="Putra M."/>
            <person name="Sireger I.Z."/>
            <person name="Indrioko S."/>
            <person name="Kosugi Y."/>
            <person name="Izuno A."/>
            <person name="Isagi Y."/>
            <person name="Lee S.L."/>
            <person name="Shimizu K.K."/>
        </authorList>
    </citation>
    <scope>NUCLEOTIDE SEQUENCE [LARGE SCALE GENOMIC DNA]</scope>
    <source>
        <strain evidence="1">214</strain>
    </source>
</reference>
<dbReference type="Proteomes" id="UP001054252">
    <property type="component" value="Unassembled WGS sequence"/>
</dbReference>
<gene>
    <name evidence="1" type="ORF">SLEP1_g24364</name>
</gene>
<organism evidence="1 2">
    <name type="scientific">Rubroshorea leprosula</name>
    <dbReference type="NCBI Taxonomy" id="152421"/>
    <lineage>
        <taxon>Eukaryota</taxon>
        <taxon>Viridiplantae</taxon>
        <taxon>Streptophyta</taxon>
        <taxon>Embryophyta</taxon>
        <taxon>Tracheophyta</taxon>
        <taxon>Spermatophyta</taxon>
        <taxon>Magnoliopsida</taxon>
        <taxon>eudicotyledons</taxon>
        <taxon>Gunneridae</taxon>
        <taxon>Pentapetalae</taxon>
        <taxon>rosids</taxon>
        <taxon>malvids</taxon>
        <taxon>Malvales</taxon>
        <taxon>Dipterocarpaceae</taxon>
        <taxon>Rubroshorea</taxon>
    </lineage>
</organism>
<sequence>MVSNVSKGTYGNGMRTSSGLHVLIPGRKDKWGKRFGFAQIKGVRVKVADDQDQRLSGNRNIDERISPIKMQGFVHPRMSYAQAVLGIFGKVEEVNEGVRFPDMKEKRDGGNRGE</sequence>
<evidence type="ECO:0000313" key="2">
    <source>
        <dbReference type="Proteomes" id="UP001054252"/>
    </source>
</evidence>
<comment type="caution">
    <text evidence="1">The sequence shown here is derived from an EMBL/GenBank/DDBJ whole genome shotgun (WGS) entry which is preliminary data.</text>
</comment>
<dbReference type="EMBL" id="BPVZ01000038">
    <property type="protein sequence ID" value="GKV13341.1"/>
    <property type="molecule type" value="Genomic_DNA"/>
</dbReference>
<evidence type="ECO:0000313" key="1">
    <source>
        <dbReference type="EMBL" id="GKV13341.1"/>
    </source>
</evidence>
<accession>A0AAV5JKQ2</accession>
<proteinExistence type="predicted"/>